<reference evidence="4 5" key="1">
    <citation type="journal article" date="2015" name="Nature">
        <title>rRNA introns, odd ribosomes, and small enigmatic genomes across a large radiation of phyla.</title>
        <authorList>
            <person name="Brown C.T."/>
            <person name="Hug L.A."/>
            <person name="Thomas B.C."/>
            <person name="Sharon I."/>
            <person name="Castelle C.J."/>
            <person name="Singh A."/>
            <person name="Wilkins M.J."/>
            <person name="Williams K.H."/>
            <person name="Banfield J.F."/>
        </authorList>
    </citation>
    <scope>NUCLEOTIDE SEQUENCE [LARGE SCALE GENOMIC DNA]</scope>
</reference>
<keyword evidence="1" id="KW-0808">Transferase</keyword>
<dbReference type="Proteomes" id="UP000033977">
    <property type="component" value="Unassembled WGS sequence"/>
</dbReference>
<keyword evidence="2" id="KW-0548">Nucleotidyltransferase</keyword>
<name>A0A0G1IEQ3_9BACT</name>
<dbReference type="InterPro" id="IPR005835">
    <property type="entry name" value="NTP_transferase_dom"/>
</dbReference>
<dbReference type="Gene3D" id="3.90.550.10">
    <property type="entry name" value="Spore Coat Polysaccharide Biosynthesis Protein SpsA, Chain A"/>
    <property type="match status" value="1"/>
</dbReference>
<sequence>MKVVILAAGEGMRMRPLTLDTPKPLLKIAGKTILDHIFEALPLEIDEAIIAVRYLEDKIKKHCGKEFHGRPVVYAEGSDLGNAYSFLAAKPYLKNERFMVVQGDELLTKEDFINCLAYPLSILCFEVPDPWNHAVATLRKDGSIEEMSEKPERAVGNLIANGLMVLNQTIFQYKPKQHPNGEFYFSSMLNQLIKKEKVMAVKAQRPVGGISTPADISRVEKLL</sequence>
<comment type="caution">
    <text evidence="4">The sequence shown here is derived from an EMBL/GenBank/DDBJ whole genome shotgun (WGS) entry which is preliminary data.</text>
</comment>
<accession>A0A0G1IEQ3</accession>
<evidence type="ECO:0000256" key="1">
    <source>
        <dbReference type="ARBA" id="ARBA00022679"/>
    </source>
</evidence>
<proteinExistence type="predicted"/>
<feature type="domain" description="Nucleotidyl transferase" evidence="3">
    <location>
        <begin position="2"/>
        <end position="199"/>
    </location>
</feature>
<dbReference type="InterPro" id="IPR050065">
    <property type="entry name" value="GlmU-like"/>
</dbReference>
<evidence type="ECO:0000313" key="5">
    <source>
        <dbReference type="Proteomes" id="UP000033977"/>
    </source>
</evidence>
<gene>
    <name evidence="4" type="ORF">UW49_C0001G0065</name>
</gene>
<evidence type="ECO:0000256" key="2">
    <source>
        <dbReference type="ARBA" id="ARBA00022695"/>
    </source>
</evidence>
<dbReference type="InterPro" id="IPR029044">
    <property type="entry name" value="Nucleotide-diphossugar_trans"/>
</dbReference>
<dbReference type="PANTHER" id="PTHR43584">
    <property type="entry name" value="NUCLEOTIDYL TRANSFERASE"/>
    <property type="match status" value="1"/>
</dbReference>
<dbReference type="CDD" id="cd04181">
    <property type="entry name" value="NTP_transferase"/>
    <property type="match status" value="1"/>
</dbReference>
<dbReference type="EMBL" id="LCIN01000001">
    <property type="protein sequence ID" value="KKT57881.1"/>
    <property type="molecule type" value="Genomic_DNA"/>
</dbReference>
<dbReference type="GO" id="GO:0016779">
    <property type="term" value="F:nucleotidyltransferase activity"/>
    <property type="evidence" value="ECO:0007669"/>
    <property type="project" value="UniProtKB-KW"/>
</dbReference>
<dbReference type="SUPFAM" id="SSF53448">
    <property type="entry name" value="Nucleotide-diphospho-sugar transferases"/>
    <property type="match status" value="1"/>
</dbReference>
<evidence type="ECO:0000313" key="4">
    <source>
        <dbReference type="EMBL" id="KKT57881.1"/>
    </source>
</evidence>
<dbReference type="Pfam" id="PF00483">
    <property type="entry name" value="NTP_transferase"/>
    <property type="match status" value="1"/>
</dbReference>
<dbReference type="PANTHER" id="PTHR43584:SF8">
    <property type="entry name" value="N-ACETYLMURAMATE ALPHA-1-PHOSPHATE URIDYLYLTRANSFERASE"/>
    <property type="match status" value="1"/>
</dbReference>
<dbReference type="AlphaFoldDB" id="A0A0G1IEQ3"/>
<protein>
    <submittedName>
        <fullName evidence="4">Bifunctional protein GlmU</fullName>
    </submittedName>
</protein>
<evidence type="ECO:0000259" key="3">
    <source>
        <dbReference type="Pfam" id="PF00483"/>
    </source>
</evidence>
<organism evidence="4 5">
    <name type="scientific">Candidatus Giovannonibacteria bacterium GW2011_GWB1_44_23</name>
    <dbReference type="NCBI Taxonomy" id="1618652"/>
    <lineage>
        <taxon>Bacteria</taxon>
        <taxon>Candidatus Giovannoniibacteriota</taxon>
    </lineage>
</organism>